<sequence>MATSNILSLEAEVLANVLRYIDDESPWTTAAVAQTCKYLNYVSKLVRYRRLTVRWDSELRTWTDQSGRRQEEWETPELLQGLRQLTVRQPDIDPLIGESDDNGDSSYLGKSHHTFDRLETVLRNASNLKTVVWNAGYLPTKGVVEALQAHQPNAKLDIYRGKRLSNLHTPLESEEVLAAATCLNSFSMRTQKHTCIEDHLLFHMILSSAPNLRFASIISYPSMAPYSPQVTNLRYNLESWLPPDQGRKPSSSLRHLTLDGWEISADCLEFWSQYVNLACLTSLKCSRGPLHQSYFERGPQMLTNLKSLSINLAATPRTDTFLTAAQNYIATCPPLETLSLWSWRGKMSLRAILHQHGATLQDLQLHEPEDSTGLSLRESFSAEELQSIRQSCPRLGKLTFDLNRVSWQLRIQDYDGILEELRKFKLDQIQIYLDSGLQWLRQAVQLERQGLVSWTPLFDIVDDEGPIQLEDGVCLSSACTAHSFYEGALPLTIERTDPAWAHLAGDDESFTVQPPSSHWDVCHFLVKVWKTIFGSHALGSRQIELKYGEWEKKSFPHDLYRFDDRDMRLYCRARPHERDDMVGKCFVEMDCAT</sequence>
<evidence type="ECO:0000313" key="1">
    <source>
        <dbReference type="EMBL" id="KIY03704.1"/>
    </source>
</evidence>
<gene>
    <name evidence="1" type="ORF">Z520_00395</name>
</gene>
<protein>
    <recommendedName>
        <fullName evidence="3">F-box domain-containing protein</fullName>
    </recommendedName>
</protein>
<reference evidence="1 2" key="1">
    <citation type="submission" date="2015-01" db="EMBL/GenBank/DDBJ databases">
        <title>The Genome Sequence of Fonsecaea multimorphosa CBS 102226.</title>
        <authorList>
            <consortium name="The Broad Institute Genomics Platform"/>
            <person name="Cuomo C."/>
            <person name="de Hoog S."/>
            <person name="Gorbushina A."/>
            <person name="Stielow B."/>
            <person name="Teixiera M."/>
            <person name="Abouelleil A."/>
            <person name="Chapman S.B."/>
            <person name="Priest M."/>
            <person name="Young S.K."/>
            <person name="Wortman J."/>
            <person name="Nusbaum C."/>
            <person name="Birren B."/>
        </authorList>
    </citation>
    <scope>NUCLEOTIDE SEQUENCE [LARGE SCALE GENOMIC DNA]</scope>
    <source>
        <strain evidence="1 2">CBS 102226</strain>
    </source>
</reference>
<evidence type="ECO:0000313" key="2">
    <source>
        <dbReference type="Proteomes" id="UP000053411"/>
    </source>
</evidence>
<dbReference type="VEuPathDB" id="FungiDB:Z520_00395"/>
<dbReference type="RefSeq" id="XP_016637826.1">
    <property type="nucleotide sequence ID" value="XM_016770916.1"/>
</dbReference>
<dbReference type="Gene3D" id="3.80.10.10">
    <property type="entry name" value="Ribonuclease Inhibitor"/>
    <property type="match status" value="1"/>
</dbReference>
<dbReference type="OrthoDB" id="3945550at2759"/>
<dbReference type="STRING" id="1442371.A0A0D2L3R8"/>
<dbReference type="AlphaFoldDB" id="A0A0D2L3R8"/>
<dbReference type="InterPro" id="IPR032675">
    <property type="entry name" value="LRR_dom_sf"/>
</dbReference>
<accession>A0A0D2L3R8</accession>
<dbReference type="GeneID" id="27706141"/>
<proteinExistence type="predicted"/>
<evidence type="ECO:0008006" key="3">
    <source>
        <dbReference type="Google" id="ProtNLM"/>
    </source>
</evidence>
<organism evidence="1 2">
    <name type="scientific">Fonsecaea multimorphosa CBS 102226</name>
    <dbReference type="NCBI Taxonomy" id="1442371"/>
    <lineage>
        <taxon>Eukaryota</taxon>
        <taxon>Fungi</taxon>
        <taxon>Dikarya</taxon>
        <taxon>Ascomycota</taxon>
        <taxon>Pezizomycotina</taxon>
        <taxon>Eurotiomycetes</taxon>
        <taxon>Chaetothyriomycetidae</taxon>
        <taxon>Chaetothyriales</taxon>
        <taxon>Herpotrichiellaceae</taxon>
        <taxon>Fonsecaea</taxon>
    </lineage>
</organism>
<keyword evidence="2" id="KW-1185">Reference proteome</keyword>
<dbReference type="Proteomes" id="UP000053411">
    <property type="component" value="Unassembled WGS sequence"/>
</dbReference>
<name>A0A0D2L3R8_9EURO</name>
<dbReference type="EMBL" id="KN848062">
    <property type="protein sequence ID" value="KIY03704.1"/>
    <property type="molecule type" value="Genomic_DNA"/>
</dbReference>
<dbReference type="SUPFAM" id="SSF52047">
    <property type="entry name" value="RNI-like"/>
    <property type="match status" value="1"/>
</dbReference>